<feature type="compositionally biased region" description="Acidic residues" evidence="1">
    <location>
        <begin position="261"/>
        <end position="279"/>
    </location>
</feature>
<evidence type="ECO:0000313" key="2">
    <source>
        <dbReference type="EMBL" id="KAL3113971.1"/>
    </source>
</evidence>
<reference evidence="2 3" key="1">
    <citation type="submission" date="2024-10" db="EMBL/GenBank/DDBJ databases">
        <authorList>
            <person name="Kim D."/>
        </authorList>
    </citation>
    <scope>NUCLEOTIDE SEQUENCE [LARGE SCALE GENOMIC DNA]</scope>
    <source>
        <strain evidence="2">BH-2024</strain>
    </source>
</reference>
<evidence type="ECO:0000256" key="1">
    <source>
        <dbReference type="SAM" id="MobiDB-lite"/>
    </source>
</evidence>
<comment type="caution">
    <text evidence="2">The sequence shown here is derived from an EMBL/GenBank/DDBJ whole genome shotgun (WGS) entry which is preliminary data.</text>
</comment>
<sequence length="305" mass="33514">MGRQSSVSCPPPPTGEVNLKRMEMMRRRRSISSRHRPEGRPPPVRYRNPPSPIRCFLKKAHNSLLENTPPSAAAAPQRRVVPLRLCLWQPPPPFSIFASSLFYPTASSSFHQLNHIQRGPIPLQMPPPTAVPIGRGTAIIGMALRHQKRMRDEMPGGGGGWLIESRLDETDERNRGGHRTFISPKNGTTTRKRMMMMMMMEDDLHLPWQSELLPPSQFSSFLGDILVPVGWGGGGGPGAELNWPIPVSPKKKSPGNKTLMEDEQDDDGGGGGGEEEDDEIGHFGKANDLGGIMAKLGTNGTDRIV</sequence>
<evidence type="ECO:0000313" key="3">
    <source>
        <dbReference type="Proteomes" id="UP001620626"/>
    </source>
</evidence>
<feature type="region of interest" description="Disordered" evidence="1">
    <location>
        <begin position="238"/>
        <end position="305"/>
    </location>
</feature>
<protein>
    <submittedName>
        <fullName evidence="2">Uncharacterized protein</fullName>
    </submittedName>
</protein>
<keyword evidence="3" id="KW-1185">Reference proteome</keyword>
<dbReference type="EMBL" id="JBICBT010000428">
    <property type="protein sequence ID" value="KAL3113971.1"/>
    <property type="molecule type" value="Genomic_DNA"/>
</dbReference>
<feature type="compositionally biased region" description="Pro residues" evidence="1">
    <location>
        <begin position="40"/>
        <end position="52"/>
    </location>
</feature>
<gene>
    <name evidence="2" type="ORF">niasHT_015914</name>
</gene>
<feature type="region of interest" description="Disordered" evidence="1">
    <location>
        <begin position="1"/>
        <end position="52"/>
    </location>
</feature>
<accession>A0ABD2LFK8</accession>
<dbReference type="AlphaFoldDB" id="A0ABD2LFK8"/>
<proteinExistence type="predicted"/>
<name>A0ABD2LFK8_9BILA</name>
<organism evidence="2 3">
    <name type="scientific">Heterodera trifolii</name>
    <dbReference type="NCBI Taxonomy" id="157864"/>
    <lineage>
        <taxon>Eukaryota</taxon>
        <taxon>Metazoa</taxon>
        <taxon>Ecdysozoa</taxon>
        <taxon>Nematoda</taxon>
        <taxon>Chromadorea</taxon>
        <taxon>Rhabditida</taxon>
        <taxon>Tylenchina</taxon>
        <taxon>Tylenchomorpha</taxon>
        <taxon>Tylenchoidea</taxon>
        <taxon>Heteroderidae</taxon>
        <taxon>Heteroderinae</taxon>
        <taxon>Heterodera</taxon>
    </lineage>
</organism>
<dbReference type="Proteomes" id="UP001620626">
    <property type="component" value="Unassembled WGS sequence"/>
</dbReference>